<keyword evidence="2" id="KW-1133">Transmembrane helix</keyword>
<keyword evidence="2" id="KW-0812">Transmembrane</keyword>
<keyword evidence="3" id="KW-0732">Signal</keyword>
<accession>A0A4Y9Y7V7</accession>
<dbReference type="EMBL" id="SEOQ01000735">
    <property type="protein sequence ID" value="TFY57647.1"/>
    <property type="molecule type" value="Genomic_DNA"/>
</dbReference>
<feature type="signal peptide" evidence="3">
    <location>
        <begin position="1"/>
        <end position="25"/>
    </location>
</feature>
<evidence type="ECO:0000313" key="5">
    <source>
        <dbReference type="Proteomes" id="UP000298327"/>
    </source>
</evidence>
<reference evidence="4 5" key="1">
    <citation type="submission" date="2019-02" db="EMBL/GenBank/DDBJ databases">
        <title>Genome sequencing of the rare red list fungi Dentipellis fragilis.</title>
        <authorList>
            <person name="Buettner E."/>
            <person name="Kellner H."/>
        </authorList>
    </citation>
    <scope>NUCLEOTIDE SEQUENCE [LARGE SCALE GENOMIC DNA]</scope>
    <source>
        <strain evidence="4 5">DSM 105465</strain>
    </source>
</reference>
<name>A0A4Y9Y7V7_9AGAM</name>
<feature type="region of interest" description="Disordered" evidence="1">
    <location>
        <begin position="117"/>
        <end position="148"/>
    </location>
</feature>
<keyword evidence="5" id="KW-1185">Reference proteome</keyword>
<evidence type="ECO:0000256" key="1">
    <source>
        <dbReference type="SAM" id="MobiDB-lite"/>
    </source>
</evidence>
<feature type="transmembrane region" description="Helical" evidence="2">
    <location>
        <begin position="154"/>
        <end position="174"/>
    </location>
</feature>
<feature type="chain" id="PRO_5021499188" evidence="3">
    <location>
        <begin position="26"/>
        <end position="236"/>
    </location>
</feature>
<evidence type="ECO:0000256" key="2">
    <source>
        <dbReference type="SAM" id="Phobius"/>
    </source>
</evidence>
<dbReference type="Proteomes" id="UP000298327">
    <property type="component" value="Unassembled WGS sequence"/>
</dbReference>
<evidence type="ECO:0000256" key="3">
    <source>
        <dbReference type="SAM" id="SignalP"/>
    </source>
</evidence>
<protein>
    <submittedName>
        <fullName evidence="4">Uncharacterized protein</fullName>
    </submittedName>
</protein>
<feature type="compositionally biased region" description="Low complexity" evidence="1">
    <location>
        <begin position="117"/>
        <end position="133"/>
    </location>
</feature>
<organism evidence="4 5">
    <name type="scientific">Dentipellis fragilis</name>
    <dbReference type="NCBI Taxonomy" id="205917"/>
    <lineage>
        <taxon>Eukaryota</taxon>
        <taxon>Fungi</taxon>
        <taxon>Dikarya</taxon>
        <taxon>Basidiomycota</taxon>
        <taxon>Agaricomycotina</taxon>
        <taxon>Agaricomycetes</taxon>
        <taxon>Russulales</taxon>
        <taxon>Hericiaceae</taxon>
        <taxon>Dentipellis</taxon>
    </lineage>
</organism>
<proteinExistence type="predicted"/>
<gene>
    <name evidence="4" type="ORF">EVG20_g8455</name>
</gene>
<dbReference type="AlphaFoldDB" id="A0A4Y9Y7V7"/>
<evidence type="ECO:0000313" key="4">
    <source>
        <dbReference type="EMBL" id="TFY57647.1"/>
    </source>
</evidence>
<feature type="non-terminal residue" evidence="4">
    <location>
        <position position="236"/>
    </location>
</feature>
<keyword evidence="2" id="KW-0472">Membrane</keyword>
<comment type="caution">
    <text evidence="4">The sequence shown here is derived from an EMBL/GenBank/DDBJ whole genome shotgun (WGS) entry which is preliminary data.</text>
</comment>
<sequence length="236" mass="25395">MFITSVTSIAMYFMTMLSLLREGMPWDGGLLPAVFNGSCIAPVLMNWFGPSSALVPPIRIQQPSCSLDDFSLYIFDLPVCVYFNGTRIQNSTASASVHLFSDTTLFDTPITLQPTSLPNTTATSSSAPTSGPSHHLSQDLPTPPSSPAAPSNPIPISILLLLTGSLCLVISLLLPLHPRISARSLANSLLDFIHPARIIIHTLPYQRVPFAVDSAALVRTVSNMEHTATQLAKQVL</sequence>